<dbReference type="Proteomes" id="UP000770661">
    <property type="component" value="Unassembled WGS sequence"/>
</dbReference>
<dbReference type="AlphaFoldDB" id="A0A8J4Y9W8"/>
<feature type="compositionally biased region" description="Low complexity" evidence="1">
    <location>
        <begin position="17"/>
        <end position="28"/>
    </location>
</feature>
<accession>A0A8J4Y9W8</accession>
<evidence type="ECO:0000313" key="3">
    <source>
        <dbReference type="EMBL" id="KAG0724088.1"/>
    </source>
</evidence>
<dbReference type="InterPro" id="IPR045463">
    <property type="entry name" value="XV/XVIII_trimerization_dom"/>
</dbReference>
<name>A0A8J4Y9W8_CHIOP</name>
<evidence type="ECO:0000256" key="1">
    <source>
        <dbReference type="SAM" id="MobiDB-lite"/>
    </source>
</evidence>
<proteinExistence type="predicted"/>
<gene>
    <name evidence="3" type="ORF">GWK47_041386</name>
</gene>
<keyword evidence="4" id="KW-1185">Reference proteome</keyword>
<evidence type="ECO:0000259" key="2">
    <source>
        <dbReference type="Pfam" id="PF20010"/>
    </source>
</evidence>
<dbReference type="Gene3D" id="3.40.1620.70">
    <property type="match status" value="1"/>
</dbReference>
<dbReference type="OrthoDB" id="5983381at2759"/>
<reference evidence="3" key="1">
    <citation type="submission" date="2020-07" db="EMBL/GenBank/DDBJ databases">
        <title>The High-quality genome of the commercially important snow crab, Chionoecetes opilio.</title>
        <authorList>
            <person name="Jeong J.-H."/>
            <person name="Ryu S."/>
        </authorList>
    </citation>
    <scope>NUCLEOTIDE SEQUENCE</scope>
    <source>
        <strain evidence="3">MADBK_172401_WGS</strain>
        <tissue evidence="3">Digestive gland</tissue>
    </source>
</reference>
<organism evidence="3 4">
    <name type="scientific">Chionoecetes opilio</name>
    <name type="common">Atlantic snow crab</name>
    <name type="synonym">Cancer opilio</name>
    <dbReference type="NCBI Taxonomy" id="41210"/>
    <lineage>
        <taxon>Eukaryota</taxon>
        <taxon>Metazoa</taxon>
        <taxon>Ecdysozoa</taxon>
        <taxon>Arthropoda</taxon>
        <taxon>Crustacea</taxon>
        <taxon>Multicrustacea</taxon>
        <taxon>Malacostraca</taxon>
        <taxon>Eumalacostraca</taxon>
        <taxon>Eucarida</taxon>
        <taxon>Decapoda</taxon>
        <taxon>Pleocyemata</taxon>
        <taxon>Brachyura</taxon>
        <taxon>Eubrachyura</taxon>
        <taxon>Majoidea</taxon>
        <taxon>Majidae</taxon>
        <taxon>Chionoecetes</taxon>
    </lineage>
</organism>
<feature type="compositionally biased region" description="Pro residues" evidence="1">
    <location>
        <begin position="1"/>
        <end position="15"/>
    </location>
</feature>
<dbReference type="EMBL" id="JACEEZ010007397">
    <property type="protein sequence ID" value="KAG0724088.1"/>
    <property type="molecule type" value="Genomic_DNA"/>
</dbReference>
<protein>
    <recommendedName>
        <fullName evidence="2">Collagen type XV/XVIII trimerization domain-containing protein</fullName>
    </recommendedName>
</protein>
<feature type="region of interest" description="Disordered" evidence="1">
    <location>
        <begin position="1"/>
        <end position="80"/>
    </location>
</feature>
<sequence>MFIPVPGPPGPPGPPGLLGSPGLSIVGPEGPPGEPGMTRRGYPGKAGPRGTPGSAAPGPRGPPGPPGPPGRPIDEEWEGVPPAVVPGAVTFPDREAMIKMSSVSPVGTLAFVVEEEALLVRVEAGWQYVALGSVVPLPSTTPAPLTTPVHLEILKPPALEVDSLVSTSVEGPRRHMVHCTARCLQKTHRWVIPNSRSSSSREFVYTIPRVIALCEGVSASCLCNSRCFYLSFA</sequence>
<evidence type="ECO:0000313" key="4">
    <source>
        <dbReference type="Proteomes" id="UP000770661"/>
    </source>
</evidence>
<feature type="domain" description="Collagen type XV/XVIII trimerization" evidence="2">
    <location>
        <begin position="88"/>
        <end position="136"/>
    </location>
</feature>
<comment type="caution">
    <text evidence="3">The sequence shown here is derived from an EMBL/GenBank/DDBJ whole genome shotgun (WGS) entry which is preliminary data.</text>
</comment>
<feature type="compositionally biased region" description="Pro residues" evidence="1">
    <location>
        <begin position="59"/>
        <end position="71"/>
    </location>
</feature>
<dbReference type="Pfam" id="PF20010">
    <property type="entry name" value="Collagen_trimer"/>
    <property type="match status" value="1"/>
</dbReference>
<feature type="compositionally biased region" description="Low complexity" evidence="1">
    <location>
        <begin position="46"/>
        <end position="58"/>
    </location>
</feature>